<dbReference type="AlphaFoldDB" id="A0A0R2HPP4"/>
<dbReference type="Proteomes" id="UP000051658">
    <property type="component" value="Unassembled WGS sequence"/>
</dbReference>
<gene>
    <name evidence="3" type="ORF">IV74_GL002441</name>
</gene>
<reference evidence="3 4" key="1">
    <citation type="journal article" date="2015" name="Genome Announc.">
        <title>Expanding the biotechnology potential of lactobacilli through comparative genomics of 213 strains and associated genera.</title>
        <authorList>
            <person name="Sun Z."/>
            <person name="Harris H.M."/>
            <person name="McCann A."/>
            <person name="Guo C."/>
            <person name="Argimon S."/>
            <person name="Zhang W."/>
            <person name="Yang X."/>
            <person name="Jeffery I.B."/>
            <person name="Cooney J.C."/>
            <person name="Kagawa T.F."/>
            <person name="Liu W."/>
            <person name="Song Y."/>
            <person name="Salvetti E."/>
            <person name="Wrobel A."/>
            <person name="Rasinkangas P."/>
            <person name="Parkhill J."/>
            <person name="Rea M.C."/>
            <person name="O'Sullivan O."/>
            <person name="Ritari J."/>
            <person name="Douillard F.P."/>
            <person name="Paul Ross R."/>
            <person name="Yang R."/>
            <person name="Briner A.E."/>
            <person name="Felis G.E."/>
            <person name="de Vos W.M."/>
            <person name="Barrangou R."/>
            <person name="Klaenhammer T.R."/>
            <person name="Caufield P.W."/>
            <person name="Cui Y."/>
            <person name="Zhang H."/>
            <person name="O'Toole P.W."/>
        </authorList>
    </citation>
    <scope>NUCLEOTIDE SEQUENCE [LARGE SCALE GENOMIC DNA]</scope>
    <source>
        <strain evidence="3 4">DSM 20623</strain>
    </source>
</reference>
<comment type="caution">
    <text evidence="3">The sequence shown here is derived from an EMBL/GenBank/DDBJ whole genome shotgun (WGS) entry which is preliminary data.</text>
</comment>
<dbReference type="GeneID" id="89589426"/>
<dbReference type="EMBL" id="JQBS01000035">
    <property type="protein sequence ID" value="KRN54850.1"/>
    <property type="molecule type" value="Genomic_DNA"/>
</dbReference>
<dbReference type="RefSeq" id="WP_034568651.1">
    <property type="nucleotide sequence ID" value="NZ_JQBS01000035.1"/>
</dbReference>
<keyword evidence="4" id="KW-1185">Reference proteome</keyword>
<sequence>MSQIRLSPEELRTSAQKYTQGSDEIDSLLSNLKSEQENITQNWGGSASEKFSQQFTELSGKVTEFSQLLRDINRQLNEVATAVEETDREIASKIGFQ</sequence>
<evidence type="ECO:0000256" key="1">
    <source>
        <dbReference type="RuleBase" id="RU362001"/>
    </source>
</evidence>
<comment type="similarity">
    <text evidence="1">Belongs to the WXG100 family.</text>
</comment>
<evidence type="ECO:0000256" key="2">
    <source>
        <dbReference type="SAM" id="MobiDB-lite"/>
    </source>
</evidence>
<dbReference type="SUPFAM" id="SSF140453">
    <property type="entry name" value="EsxAB dimer-like"/>
    <property type="match status" value="1"/>
</dbReference>
<organism evidence="3 4">
    <name type="scientific">Carnobacterium divergens DSM 20623</name>
    <dbReference type="NCBI Taxonomy" id="1449336"/>
    <lineage>
        <taxon>Bacteria</taxon>
        <taxon>Bacillati</taxon>
        <taxon>Bacillota</taxon>
        <taxon>Bacilli</taxon>
        <taxon>Lactobacillales</taxon>
        <taxon>Carnobacteriaceae</taxon>
        <taxon>Carnobacterium</taxon>
    </lineage>
</organism>
<dbReference type="InterPro" id="IPR036689">
    <property type="entry name" value="ESAT-6-like_sf"/>
</dbReference>
<feature type="region of interest" description="Disordered" evidence="2">
    <location>
        <begin position="1"/>
        <end position="20"/>
    </location>
</feature>
<accession>A0A0R2HPP4</accession>
<proteinExistence type="inferred from homology"/>
<evidence type="ECO:0000313" key="3">
    <source>
        <dbReference type="EMBL" id="KRN54850.1"/>
    </source>
</evidence>
<evidence type="ECO:0000313" key="4">
    <source>
        <dbReference type="Proteomes" id="UP000051658"/>
    </source>
</evidence>
<dbReference type="NCBIfam" id="TIGR03930">
    <property type="entry name" value="WXG100_ESAT6"/>
    <property type="match status" value="1"/>
</dbReference>
<dbReference type="eggNOG" id="COG4842">
    <property type="taxonomic scope" value="Bacteria"/>
</dbReference>
<dbReference type="PATRIC" id="fig|1449336.4.peg.2479"/>
<dbReference type="Gene3D" id="1.10.287.1060">
    <property type="entry name" value="ESAT-6-like"/>
    <property type="match status" value="1"/>
</dbReference>
<name>A0A0R2HPP4_CARDV</name>
<protein>
    <recommendedName>
        <fullName evidence="1">ESAT-6-like protein</fullName>
    </recommendedName>
</protein>
<dbReference type="InterPro" id="IPR010310">
    <property type="entry name" value="T7SS_ESAT-6-like"/>
</dbReference>
<dbReference type="Pfam" id="PF06013">
    <property type="entry name" value="WXG100"/>
    <property type="match status" value="1"/>
</dbReference>